<evidence type="ECO:0000313" key="8">
    <source>
        <dbReference type="EMBL" id="CAB3264653.1"/>
    </source>
</evidence>
<keyword evidence="6" id="KW-0862">Zinc</keyword>
<comment type="subcellular location">
    <subcellularLocation>
        <location evidence="1">Membrane</location>
        <topology evidence="1">Multi-pass membrane protein</topology>
    </subcellularLocation>
</comment>
<evidence type="ECO:0000256" key="7">
    <source>
        <dbReference type="SAM" id="Phobius"/>
    </source>
</evidence>
<feature type="transmembrane region" description="Helical" evidence="7">
    <location>
        <begin position="124"/>
        <end position="141"/>
    </location>
</feature>
<name>A0A6F9DNU4_9ASCI</name>
<evidence type="ECO:0000256" key="4">
    <source>
        <dbReference type="ARBA" id="ARBA00022989"/>
    </source>
</evidence>
<gene>
    <name evidence="8" type="primary">Paqr8</name>
</gene>
<keyword evidence="4 7" id="KW-1133">Transmembrane helix</keyword>
<feature type="transmembrane region" description="Helical" evidence="7">
    <location>
        <begin position="281"/>
        <end position="300"/>
    </location>
</feature>
<evidence type="ECO:0000256" key="3">
    <source>
        <dbReference type="ARBA" id="ARBA00022692"/>
    </source>
</evidence>
<dbReference type="EMBL" id="LR788791">
    <property type="protein sequence ID" value="CAB3264653.1"/>
    <property type="molecule type" value="mRNA"/>
</dbReference>
<keyword evidence="8" id="KW-0675">Receptor</keyword>
<protein>
    <submittedName>
        <fullName evidence="8">Membrane progestin receptor beta-like</fullName>
    </submittedName>
</protein>
<dbReference type="InterPro" id="IPR004254">
    <property type="entry name" value="AdipoR/HlyIII-related"/>
</dbReference>
<evidence type="ECO:0000256" key="2">
    <source>
        <dbReference type="ARBA" id="ARBA00007018"/>
    </source>
</evidence>
<feature type="transmembrane region" description="Helical" evidence="7">
    <location>
        <begin position="220"/>
        <end position="243"/>
    </location>
</feature>
<evidence type="ECO:0000256" key="1">
    <source>
        <dbReference type="ARBA" id="ARBA00004141"/>
    </source>
</evidence>
<organism evidence="8">
    <name type="scientific">Phallusia mammillata</name>
    <dbReference type="NCBI Taxonomy" id="59560"/>
    <lineage>
        <taxon>Eukaryota</taxon>
        <taxon>Metazoa</taxon>
        <taxon>Chordata</taxon>
        <taxon>Tunicata</taxon>
        <taxon>Ascidiacea</taxon>
        <taxon>Phlebobranchia</taxon>
        <taxon>Ascidiidae</taxon>
        <taxon>Phallusia</taxon>
    </lineage>
</organism>
<comment type="similarity">
    <text evidence="2">Belongs to the ADIPOR family.</text>
</comment>
<feature type="binding site" evidence="6">
    <location>
        <position position="318"/>
    </location>
    <ligand>
        <name>Zn(2+)</name>
        <dbReference type="ChEBI" id="CHEBI:29105"/>
    </ligand>
</feature>
<feature type="transmembrane region" description="Helical" evidence="7">
    <location>
        <begin position="187"/>
        <end position="208"/>
    </location>
</feature>
<dbReference type="Pfam" id="PF03006">
    <property type="entry name" value="HlyIII"/>
    <property type="match status" value="1"/>
</dbReference>
<feature type="transmembrane region" description="Helical" evidence="7">
    <location>
        <begin position="320"/>
        <end position="337"/>
    </location>
</feature>
<keyword evidence="3 7" id="KW-0812">Transmembrane</keyword>
<reference evidence="8" key="1">
    <citation type="submission" date="2020-04" db="EMBL/GenBank/DDBJ databases">
        <authorList>
            <person name="Neveu A P."/>
        </authorList>
    </citation>
    <scope>NUCLEOTIDE SEQUENCE</scope>
    <source>
        <tissue evidence="8">Whole embryo</tissue>
    </source>
</reference>
<feature type="transmembrane region" description="Helical" evidence="7">
    <location>
        <begin position="255"/>
        <end position="275"/>
    </location>
</feature>
<proteinExistence type="evidence at transcript level"/>
<accession>A0A6F9DNU4</accession>
<evidence type="ECO:0000256" key="5">
    <source>
        <dbReference type="ARBA" id="ARBA00023136"/>
    </source>
</evidence>
<dbReference type="AlphaFoldDB" id="A0A6F9DNU4"/>
<dbReference type="PANTHER" id="PTHR20855">
    <property type="entry name" value="ADIPOR/PROGESTIN RECEPTOR-RELATED"/>
    <property type="match status" value="1"/>
</dbReference>
<dbReference type="GO" id="GO:0005886">
    <property type="term" value="C:plasma membrane"/>
    <property type="evidence" value="ECO:0007669"/>
    <property type="project" value="TreeGrafter"/>
</dbReference>
<dbReference type="GO" id="GO:0046872">
    <property type="term" value="F:metal ion binding"/>
    <property type="evidence" value="ECO:0007669"/>
    <property type="project" value="UniProtKB-KW"/>
</dbReference>
<dbReference type="GO" id="GO:0003707">
    <property type="term" value="F:nuclear steroid receptor activity"/>
    <property type="evidence" value="ECO:0007669"/>
    <property type="project" value="TreeGrafter"/>
</dbReference>
<keyword evidence="5 7" id="KW-0472">Membrane</keyword>
<keyword evidence="6" id="KW-0479">Metal-binding</keyword>
<sequence>MDEQSNNLTSYRNTSRRQLFQTVFDHVESKTDKPAECESTIKLLKILNYFKECVFNLFLHENSCNTSQNANNVDSKNFYHALENSWHNVPQCCTEPYILKGYPLTNMPWRYYIKLLWIPNNEMLNIWTHLIPFFYFIWMLLNFNQELDLVKTWPLFLVTICAIILMGCSSFAHMFHSRSCFYHRSWFLIDYIGITAFAFGSTVTHFFACAEVSYYNSFGWYNLVILTLICCAGYLCFTISKVGKVTVDKARSLKLWSNGLGYFHGLLPLFNRFYISEDPVIYYHKVHILCMLFAPIWYAADIPQKYWPGRFDIVGHSHQIFHVFGALACYFDIQAVYSDVTRPNGHWAALETQGDYPSLQLIGTFSFLLLTFCFCLFRYCLKFIPPLGECQRSNQCICASFCSFNITELLQDSKSKIDQENTKLL</sequence>
<feature type="binding site" evidence="6">
    <location>
        <position position="173"/>
    </location>
    <ligand>
        <name>Zn(2+)</name>
        <dbReference type="ChEBI" id="CHEBI:29105"/>
    </ligand>
</feature>
<feature type="transmembrane region" description="Helical" evidence="7">
    <location>
        <begin position="153"/>
        <end position="175"/>
    </location>
</feature>
<dbReference type="PANTHER" id="PTHR20855:SF92">
    <property type="entry name" value="PROGESTIN AND ADIPOQ RECEPTOR FAMILY MEMBER 3-LIKE"/>
    <property type="match status" value="1"/>
</dbReference>
<feature type="binding site" evidence="6">
    <location>
        <position position="322"/>
    </location>
    <ligand>
        <name>Zn(2+)</name>
        <dbReference type="ChEBI" id="CHEBI:29105"/>
    </ligand>
</feature>
<feature type="transmembrane region" description="Helical" evidence="7">
    <location>
        <begin position="357"/>
        <end position="377"/>
    </location>
</feature>
<evidence type="ECO:0000256" key="6">
    <source>
        <dbReference type="PIRSR" id="PIRSR604254-1"/>
    </source>
</evidence>
<dbReference type="GO" id="GO:0005496">
    <property type="term" value="F:steroid binding"/>
    <property type="evidence" value="ECO:0007669"/>
    <property type="project" value="TreeGrafter"/>
</dbReference>